<name>A0AAV3QBT6_LITER</name>
<evidence type="ECO:0000313" key="3">
    <source>
        <dbReference type="Proteomes" id="UP001454036"/>
    </source>
</evidence>
<keyword evidence="3" id="KW-1185">Reference proteome</keyword>
<evidence type="ECO:0000256" key="1">
    <source>
        <dbReference type="SAM" id="Coils"/>
    </source>
</evidence>
<dbReference type="EMBL" id="BAABME010020802">
    <property type="protein sequence ID" value="GAA0161474.1"/>
    <property type="molecule type" value="Genomic_DNA"/>
</dbReference>
<evidence type="ECO:0000313" key="2">
    <source>
        <dbReference type="EMBL" id="GAA0161474.1"/>
    </source>
</evidence>
<dbReference type="Proteomes" id="UP001454036">
    <property type="component" value="Unassembled WGS sequence"/>
</dbReference>
<proteinExistence type="predicted"/>
<protein>
    <submittedName>
        <fullName evidence="2">Uncharacterized protein</fullName>
    </submittedName>
</protein>
<reference evidence="2 3" key="1">
    <citation type="submission" date="2024-01" db="EMBL/GenBank/DDBJ databases">
        <title>The complete chloroplast genome sequence of Lithospermum erythrorhizon: insights into the phylogenetic relationship among Boraginaceae species and the maternal lineages of purple gromwells.</title>
        <authorList>
            <person name="Okada T."/>
            <person name="Watanabe K."/>
        </authorList>
    </citation>
    <scope>NUCLEOTIDE SEQUENCE [LARGE SCALE GENOMIC DNA]</scope>
</reference>
<accession>A0AAV3QBT6</accession>
<feature type="coiled-coil region" evidence="1">
    <location>
        <begin position="121"/>
        <end position="148"/>
    </location>
</feature>
<dbReference type="AlphaFoldDB" id="A0AAV3QBT6"/>
<dbReference type="Pfam" id="PF06364">
    <property type="entry name" value="DUF1068"/>
    <property type="match status" value="1"/>
</dbReference>
<comment type="caution">
    <text evidence="2">The sequence shown here is derived from an EMBL/GenBank/DDBJ whole genome shotgun (WGS) entry which is preliminary data.</text>
</comment>
<sequence length="167" mass="18664">MSRRSKNCLRCCLVVFAVISALCVSGPVLYWKFKKGLLLKTTSASCSPCVCKCAPPLSLPGLTNLTTPDCGKDDPDLKEEMEKQTVDLLSEELKLQETVSEEQLRHMNIAFGEARRAASQYQKEAEKCNAATETCEAARERAEALMRKEKKATLLWEKRARQLGYEG</sequence>
<dbReference type="PANTHER" id="PTHR32254">
    <property type="entry name" value="EXPRESSED PROTEIN"/>
    <property type="match status" value="1"/>
</dbReference>
<dbReference type="PANTHER" id="PTHR32254:SF3">
    <property type="entry name" value="EXPRESSED PROTEIN-RELATED"/>
    <property type="match status" value="1"/>
</dbReference>
<gene>
    <name evidence="2" type="ORF">LIER_39234</name>
</gene>
<dbReference type="InterPro" id="IPR010471">
    <property type="entry name" value="DUF1068"/>
</dbReference>
<organism evidence="2 3">
    <name type="scientific">Lithospermum erythrorhizon</name>
    <name type="common">Purple gromwell</name>
    <name type="synonym">Lithospermum officinale var. erythrorhizon</name>
    <dbReference type="NCBI Taxonomy" id="34254"/>
    <lineage>
        <taxon>Eukaryota</taxon>
        <taxon>Viridiplantae</taxon>
        <taxon>Streptophyta</taxon>
        <taxon>Embryophyta</taxon>
        <taxon>Tracheophyta</taxon>
        <taxon>Spermatophyta</taxon>
        <taxon>Magnoliopsida</taxon>
        <taxon>eudicotyledons</taxon>
        <taxon>Gunneridae</taxon>
        <taxon>Pentapetalae</taxon>
        <taxon>asterids</taxon>
        <taxon>lamiids</taxon>
        <taxon>Boraginales</taxon>
        <taxon>Boraginaceae</taxon>
        <taxon>Boraginoideae</taxon>
        <taxon>Lithospermeae</taxon>
        <taxon>Lithospermum</taxon>
    </lineage>
</organism>
<keyword evidence="1" id="KW-0175">Coiled coil</keyword>